<accession>A0A9D4QHQ9</accession>
<comment type="caution">
    <text evidence="1">The sequence shown here is derived from an EMBL/GenBank/DDBJ whole genome shotgun (WGS) entry which is preliminary data.</text>
</comment>
<organism evidence="1 2">
    <name type="scientific">Rhipicephalus sanguineus</name>
    <name type="common">Brown dog tick</name>
    <name type="synonym">Ixodes sanguineus</name>
    <dbReference type="NCBI Taxonomy" id="34632"/>
    <lineage>
        <taxon>Eukaryota</taxon>
        <taxon>Metazoa</taxon>
        <taxon>Ecdysozoa</taxon>
        <taxon>Arthropoda</taxon>
        <taxon>Chelicerata</taxon>
        <taxon>Arachnida</taxon>
        <taxon>Acari</taxon>
        <taxon>Parasitiformes</taxon>
        <taxon>Ixodida</taxon>
        <taxon>Ixodoidea</taxon>
        <taxon>Ixodidae</taxon>
        <taxon>Rhipicephalinae</taxon>
        <taxon>Rhipicephalus</taxon>
        <taxon>Rhipicephalus</taxon>
    </lineage>
</organism>
<reference evidence="1" key="1">
    <citation type="journal article" date="2020" name="Cell">
        <title>Large-Scale Comparative Analyses of Tick Genomes Elucidate Their Genetic Diversity and Vector Capacities.</title>
        <authorList>
            <consortium name="Tick Genome and Microbiome Consortium (TIGMIC)"/>
            <person name="Jia N."/>
            <person name="Wang J."/>
            <person name="Shi W."/>
            <person name="Du L."/>
            <person name="Sun Y."/>
            <person name="Zhan W."/>
            <person name="Jiang J.F."/>
            <person name="Wang Q."/>
            <person name="Zhang B."/>
            <person name="Ji P."/>
            <person name="Bell-Sakyi L."/>
            <person name="Cui X.M."/>
            <person name="Yuan T.T."/>
            <person name="Jiang B.G."/>
            <person name="Yang W.F."/>
            <person name="Lam T.T."/>
            <person name="Chang Q.C."/>
            <person name="Ding S.J."/>
            <person name="Wang X.J."/>
            <person name="Zhu J.G."/>
            <person name="Ruan X.D."/>
            <person name="Zhao L."/>
            <person name="Wei J.T."/>
            <person name="Ye R.Z."/>
            <person name="Que T.C."/>
            <person name="Du C.H."/>
            <person name="Zhou Y.H."/>
            <person name="Cheng J.X."/>
            <person name="Dai P.F."/>
            <person name="Guo W.B."/>
            <person name="Han X.H."/>
            <person name="Huang E.J."/>
            <person name="Li L.F."/>
            <person name="Wei W."/>
            <person name="Gao Y.C."/>
            <person name="Liu J.Z."/>
            <person name="Shao H.Z."/>
            <person name="Wang X."/>
            <person name="Wang C.C."/>
            <person name="Yang T.C."/>
            <person name="Huo Q.B."/>
            <person name="Li W."/>
            <person name="Chen H.Y."/>
            <person name="Chen S.E."/>
            <person name="Zhou L.G."/>
            <person name="Ni X.B."/>
            <person name="Tian J.H."/>
            <person name="Sheng Y."/>
            <person name="Liu T."/>
            <person name="Pan Y.S."/>
            <person name="Xia L.Y."/>
            <person name="Li J."/>
            <person name="Zhao F."/>
            <person name="Cao W.C."/>
        </authorList>
    </citation>
    <scope>NUCLEOTIDE SEQUENCE</scope>
    <source>
        <strain evidence="1">Rsan-2018</strain>
    </source>
</reference>
<reference evidence="1" key="2">
    <citation type="submission" date="2021-09" db="EMBL/GenBank/DDBJ databases">
        <authorList>
            <person name="Jia N."/>
            <person name="Wang J."/>
            <person name="Shi W."/>
            <person name="Du L."/>
            <person name="Sun Y."/>
            <person name="Zhan W."/>
            <person name="Jiang J."/>
            <person name="Wang Q."/>
            <person name="Zhang B."/>
            <person name="Ji P."/>
            <person name="Sakyi L.B."/>
            <person name="Cui X."/>
            <person name="Yuan T."/>
            <person name="Jiang B."/>
            <person name="Yang W."/>
            <person name="Lam T.T.-Y."/>
            <person name="Chang Q."/>
            <person name="Ding S."/>
            <person name="Wang X."/>
            <person name="Zhu J."/>
            <person name="Ruan X."/>
            <person name="Zhao L."/>
            <person name="Wei J."/>
            <person name="Que T."/>
            <person name="Du C."/>
            <person name="Cheng J."/>
            <person name="Dai P."/>
            <person name="Han X."/>
            <person name="Huang E."/>
            <person name="Gao Y."/>
            <person name="Liu J."/>
            <person name="Shao H."/>
            <person name="Ye R."/>
            <person name="Li L."/>
            <person name="Wei W."/>
            <person name="Wang X."/>
            <person name="Wang C."/>
            <person name="Huo Q."/>
            <person name="Li W."/>
            <person name="Guo W."/>
            <person name="Chen H."/>
            <person name="Chen S."/>
            <person name="Zhou L."/>
            <person name="Zhou L."/>
            <person name="Ni X."/>
            <person name="Tian J."/>
            <person name="Zhou Y."/>
            <person name="Sheng Y."/>
            <person name="Liu T."/>
            <person name="Pan Y."/>
            <person name="Xia L."/>
            <person name="Li J."/>
            <person name="Zhao F."/>
            <person name="Cao W."/>
        </authorList>
    </citation>
    <scope>NUCLEOTIDE SEQUENCE</scope>
    <source>
        <strain evidence="1">Rsan-2018</strain>
        <tissue evidence="1">Larvae</tissue>
    </source>
</reference>
<proteinExistence type="predicted"/>
<protein>
    <submittedName>
        <fullName evidence="1">Uncharacterized protein</fullName>
    </submittedName>
</protein>
<keyword evidence="2" id="KW-1185">Reference proteome</keyword>
<evidence type="ECO:0000313" key="2">
    <source>
        <dbReference type="Proteomes" id="UP000821837"/>
    </source>
</evidence>
<evidence type="ECO:0000313" key="1">
    <source>
        <dbReference type="EMBL" id="KAH7982671.1"/>
    </source>
</evidence>
<sequence>MASQLTEVYWNFMRPHLCRKPSNSSHSRGSVTYLQAPTVPPDIHTLLEKGPKFSLELSVPPSRLLSTVNHIASKAPSEEKEHCICEGADCLLHSEGGLLVLTRELFSEKAMLAVTKNFKAVTLKPAKLKTKAISLLTEANLDKLAKEVRKTKTDKLSVFFAAKTHKVECNLWDSTFNAG</sequence>
<gene>
    <name evidence="1" type="ORF">HPB52_006487</name>
</gene>
<dbReference type="EMBL" id="JABSTV010001245">
    <property type="protein sequence ID" value="KAH7982671.1"/>
    <property type="molecule type" value="Genomic_DNA"/>
</dbReference>
<dbReference type="Proteomes" id="UP000821837">
    <property type="component" value="Chromosome 1"/>
</dbReference>
<name>A0A9D4QHQ9_RHISA</name>
<dbReference type="AlphaFoldDB" id="A0A9D4QHQ9"/>